<feature type="domain" description="HD Cas3-type" evidence="10">
    <location>
        <begin position="15"/>
        <end position="232"/>
    </location>
</feature>
<evidence type="ECO:0000256" key="5">
    <source>
        <dbReference type="ARBA" id="ARBA00022741"/>
    </source>
</evidence>
<keyword evidence="7" id="KW-0347">Helicase</keyword>
<dbReference type="InterPro" id="IPR006474">
    <property type="entry name" value="Helicase_Cas3_CRISPR-ass_core"/>
</dbReference>
<dbReference type="InterPro" id="IPR027417">
    <property type="entry name" value="P-loop_NTPase"/>
</dbReference>
<keyword evidence="3" id="KW-0540">Nuclease</keyword>
<keyword evidence="5" id="KW-0547">Nucleotide-binding</keyword>
<dbReference type="PANTHER" id="PTHR47963:SF9">
    <property type="entry name" value="CRISPR-ASSOCIATED ENDONUCLEASE_HELICASE CAS3"/>
    <property type="match status" value="1"/>
</dbReference>
<dbReference type="PROSITE" id="PS51643">
    <property type="entry name" value="HD_CAS3"/>
    <property type="match status" value="1"/>
</dbReference>
<evidence type="ECO:0000256" key="1">
    <source>
        <dbReference type="ARBA" id="ARBA00006847"/>
    </source>
</evidence>
<comment type="similarity">
    <text evidence="1">In the N-terminal section; belongs to the CRISPR-associated nuclease Cas3-HD family.</text>
</comment>
<dbReference type="SMART" id="SM00487">
    <property type="entry name" value="DEXDc"/>
    <property type="match status" value="1"/>
</dbReference>
<dbReference type="NCBIfam" id="TIGR01587">
    <property type="entry name" value="cas3_core"/>
    <property type="match status" value="1"/>
</dbReference>
<dbReference type="Pfam" id="PF18019">
    <property type="entry name" value="Cas3_HD"/>
    <property type="match status" value="1"/>
</dbReference>
<dbReference type="InterPro" id="IPR014001">
    <property type="entry name" value="Helicase_ATP-bd"/>
</dbReference>
<gene>
    <name evidence="11" type="ORF">AMPC_32030</name>
</gene>
<dbReference type="Pfam" id="PF22590">
    <property type="entry name" value="Cas3-like_C_2"/>
    <property type="match status" value="1"/>
</dbReference>
<proteinExistence type="inferred from homology"/>
<evidence type="ECO:0000256" key="9">
    <source>
        <dbReference type="ARBA" id="ARBA00023118"/>
    </source>
</evidence>
<dbReference type="RefSeq" id="WP_248342485.1">
    <property type="nucleotide sequence ID" value="NZ_AP025592.1"/>
</dbReference>
<dbReference type="CDD" id="cd09641">
    <property type="entry name" value="Cas3''_I"/>
    <property type="match status" value="1"/>
</dbReference>
<keyword evidence="4" id="KW-0479">Metal-binding</keyword>
<evidence type="ECO:0000256" key="7">
    <source>
        <dbReference type="ARBA" id="ARBA00022806"/>
    </source>
</evidence>
<name>A0ABN6NCH7_9BACT</name>
<sequence>MSGFFDYWGKAGAEGEGRVHLLPFHGFDVAAVGAEILDRDTALLPRMAHLSGFRAEDLRSAIPFVLALHDLGKFAEPFQDLMPDLVRELQGPRAARVCAVHHSSLGYQLWRSWATLRPAPDEAQLLCQLHQVELAGGARGHRDLGDLMQPWMAAVLGHHGKPPEEGTLGPGILQAHPAYRSRRDATAFALAARKLLAPAPLRGSEPDFEKQLQRMRRSSWWLAGFAILCDWIGSDTDFFQPQRTEMDLAEYWQRARTSAARAVEHSGLGRSTPRAYAGVEHLFPQIAASPSPLQGAAATIEIGDGPQFYVLEDLTGSGKTEAALILAHRLLDAGRSDGIFFALPTMATANAMHRRVEPLLNKLFKGEPSYLLTHSGPRLTCKDRIALGQRSADDAAGEEEAAATASAWLADGRKKALLAELGVGTIDQALLAALQSKHAAFRLLGLHRHVLVVDEVHACDVYMLRVLCGLLRAHAGLGGSAILLSATLPLEQRRQLARAFAEGAGAHGAELPTSEEYPLLTAWSGDRVQERAVAARNGAPRTLPIVFRRSVAEVVARLTEAARAGRCACWVRNSVADAVEARDLLAAILGEDAVTLFHARFALGDRLRIEDAVLARFGTGGEAAQRCGRVVIATQVIEQSLDVDFDVLVSDLCPIDRLIQRAGRLQRHARADLDRDPPALEVLAPPWSEDPSAGWLSAPFQRTAVVYPDPAVLWRTLRELKNRQQFALPGEARALVEAVFGSDETPAALMPRSGQAVGKQLSQASVAQGAVLCLDLGYLRQGMDWSSEAHTPTRLGEPTVTVRLARAEAAAPWLDGVARHLQWPLSQLSVTRRLVARPSPDEADLVAQLERTQPFVGDDIVTVPLRLQGDGTWTGRAVAERGPPENPREVPVQILYSPVRGLSVIQGA</sequence>
<evidence type="ECO:0000256" key="4">
    <source>
        <dbReference type="ARBA" id="ARBA00022723"/>
    </source>
</evidence>
<organism evidence="11 12">
    <name type="scientific">Anaeromyxobacter paludicola</name>
    <dbReference type="NCBI Taxonomy" id="2918171"/>
    <lineage>
        <taxon>Bacteria</taxon>
        <taxon>Pseudomonadati</taxon>
        <taxon>Myxococcota</taxon>
        <taxon>Myxococcia</taxon>
        <taxon>Myxococcales</taxon>
        <taxon>Cystobacterineae</taxon>
        <taxon>Anaeromyxobacteraceae</taxon>
        <taxon>Anaeromyxobacter</taxon>
    </lineage>
</organism>
<evidence type="ECO:0000313" key="11">
    <source>
        <dbReference type="EMBL" id="BDG10090.1"/>
    </source>
</evidence>
<accession>A0ABN6NCH7</accession>
<reference evidence="12" key="1">
    <citation type="journal article" date="2022" name="Int. J. Syst. Evol. Microbiol.">
        <title>Anaeromyxobacter oryzae sp. nov., Anaeromyxobacter diazotrophicus sp. nov. and Anaeromyxobacter paludicola sp. nov., isolated from paddy soils.</title>
        <authorList>
            <person name="Itoh H."/>
            <person name="Xu Z."/>
            <person name="Mise K."/>
            <person name="Masuda Y."/>
            <person name="Ushijima N."/>
            <person name="Hayakawa C."/>
            <person name="Shiratori Y."/>
            <person name="Senoo K."/>
        </authorList>
    </citation>
    <scope>NUCLEOTIDE SEQUENCE [LARGE SCALE GENOMIC DNA]</scope>
    <source>
        <strain evidence="12">Red630</strain>
    </source>
</reference>
<evidence type="ECO:0000256" key="8">
    <source>
        <dbReference type="ARBA" id="ARBA00022840"/>
    </source>
</evidence>
<evidence type="ECO:0000256" key="6">
    <source>
        <dbReference type="ARBA" id="ARBA00022801"/>
    </source>
</evidence>
<keyword evidence="12" id="KW-1185">Reference proteome</keyword>
<evidence type="ECO:0000259" key="10">
    <source>
        <dbReference type="PROSITE" id="PS51643"/>
    </source>
</evidence>
<keyword evidence="8" id="KW-0067">ATP-binding</keyword>
<evidence type="ECO:0000256" key="2">
    <source>
        <dbReference type="ARBA" id="ARBA00009046"/>
    </source>
</evidence>
<evidence type="ECO:0000313" key="12">
    <source>
        <dbReference type="Proteomes" id="UP001162734"/>
    </source>
</evidence>
<dbReference type="Gene3D" id="1.10.3210.30">
    <property type="match status" value="1"/>
</dbReference>
<dbReference type="SUPFAM" id="SSF52540">
    <property type="entry name" value="P-loop containing nucleoside triphosphate hydrolases"/>
    <property type="match status" value="1"/>
</dbReference>
<dbReference type="InterPro" id="IPR054712">
    <property type="entry name" value="Cas3-like_dom"/>
</dbReference>
<dbReference type="InterPro" id="IPR038257">
    <property type="entry name" value="CRISPR-assoc_Cas3_HD_sf"/>
</dbReference>
<dbReference type="Proteomes" id="UP001162734">
    <property type="component" value="Chromosome"/>
</dbReference>
<comment type="similarity">
    <text evidence="2">In the central section; belongs to the CRISPR-associated helicase Cas3 family.</text>
</comment>
<dbReference type="PANTHER" id="PTHR47963">
    <property type="entry name" value="DEAD-BOX ATP-DEPENDENT RNA HELICASE 47, MITOCHONDRIAL"/>
    <property type="match status" value="1"/>
</dbReference>
<protein>
    <submittedName>
        <fullName evidence="11">CRISPR-associated helicase/endonuclease Cas3</fullName>
    </submittedName>
</protein>
<dbReference type="Gene3D" id="3.40.50.300">
    <property type="entry name" value="P-loop containing nucleotide triphosphate hydrolases"/>
    <property type="match status" value="2"/>
</dbReference>
<dbReference type="InterPro" id="IPR050547">
    <property type="entry name" value="DEAD_box_RNA_helicases"/>
</dbReference>
<dbReference type="InterPro" id="IPR006483">
    <property type="entry name" value="CRISPR-assoc_Cas3_HD"/>
</dbReference>
<dbReference type="EMBL" id="AP025592">
    <property type="protein sequence ID" value="BDG10090.1"/>
    <property type="molecule type" value="Genomic_DNA"/>
</dbReference>
<keyword evidence="9" id="KW-0051">Antiviral defense</keyword>
<dbReference type="NCBIfam" id="TIGR01596">
    <property type="entry name" value="cas3_HD"/>
    <property type="match status" value="1"/>
</dbReference>
<keyword evidence="6" id="KW-0378">Hydrolase</keyword>
<evidence type="ECO:0000256" key="3">
    <source>
        <dbReference type="ARBA" id="ARBA00022722"/>
    </source>
</evidence>